<gene>
    <name evidence="1" type="ORF">MLD38_014073</name>
</gene>
<protein>
    <submittedName>
        <fullName evidence="1">Uncharacterized protein</fullName>
    </submittedName>
</protein>
<name>A0ACB9RAZ2_9MYRT</name>
<sequence length="181" mass="19472">MAMASVHMIPAFVVLTLVSCSTGVALAQVCQRMTDVTCGREVVASVFDNRGNVTEKCCGVLLQLGEECHNTLVERRIAAGGYEDKQVVDIIRRSFGVWSTCSSIDSCKRITDPTCGREIVQKVFHGQGDVSGSCCGVLLQKGKRCHTVLVGERILAGGYETNATQVIRASVALWNNCSTVI</sequence>
<evidence type="ECO:0000313" key="1">
    <source>
        <dbReference type="EMBL" id="KAI4376291.1"/>
    </source>
</evidence>
<accession>A0ACB9RAZ2</accession>
<dbReference type="EMBL" id="CM042883">
    <property type="protein sequence ID" value="KAI4376291.1"/>
    <property type="molecule type" value="Genomic_DNA"/>
</dbReference>
<keyword evidence="2" id="KW-1185">Reference proteome</keyword>
<evidence type="ECO:0000313" key="2">
    <source>
        <dbReference type="Proteomes" id="UP001057402"/>
    </source>
</evidence>
<proteinExistence type="predicted"/>
<dbReference type="Proteomes" id="UP001057402">
    <property type="component" value="Chromosome 4"/>
</dbReference>
<reference evidence="2" key="1">
    <citation type="journal article" date="2023" name="Front. Plant Sci.">
        <title>Chromosomal-level genome assembly of Melastoma candidum provides insights into trichome evolution.</title>
        <authorList>
            <person name="Zhong Y."/>
            <person name="Wu W."/>
            <person name="Sun C."/>
            <person name="Zou P."/>
            <person name="Liu Y."/>
            <person name="Dai S."/>
            <person name="Zhou R."/>
        </authorList>
    </citation>
    <scope>NUCLEOTIDE SEQUENCE [LARGE SCALE GENOMIC DNA]</scope>
</reference>
<organism evidence="1 2">
    <name type="scientific">Melastoma candidum</name>
    <dbReference type="NCBI Taxonomy" id="119954"/>
    <lineage>
        <taxon>Eukaryota</taxon>
        <taxon>Viridiplantae</taxon>
        <taxon>Streptophyta</taxon>
        <taxon>Embryophyta</taxon>
        <taxon>Tracheophyta</taxon>
        <taxon>Spermatophyta</taxon>
        <taxon>Magnoliopsida</taxon>
        <taxon>eudicotyledons</taxon>
        <taxon>Gunneridae</taxon>
        <taxon>Pentapetalae</taxon>
        <taxon>rosids</taxon>
        <taxon>malvids</taxon>
        <taxon>Myrtales</taxon>
        <taxon>Melastomataceae</taxon>
        <taxon>Melastomatoideae</taxon>
        <taxon>Melastomateae</taxon>
        <taxon>Melastoma</taxon>
    </lineage>
</organism>
<comment type="caution">
    <text evidence="1">The sequence shown here is derived from an EMBL/GenBank/DDBJ whole genome shotgun (WGS) entry which is preliminary data.</text>
</comment>